<accession>K2P892</accession>
<reference evidence="2 3" key="1">
    <citation type="journal article" date="2012" name="J. Bacteriol.">
        <title>Draft Genome Sequence of Agrobacterium albertimagni Strain AOL15.</title>
        <authorList>
            <person name="Trimble W.L."/>
            <person name="Phung le T."/>
            <person name="Meyer F."/>
            <person name="Gilbert J.A."/>
            <person name="Silver S."/>
        </authorList>
    </citation>
    <scope>NUCLEOTIDE SEQUENCE [LARGE SCALE GENOMIC DNA]</scope>
    <source>
        <strain evidence="2 3">AOL15</strain>
    </source>
</reference>
<dbReference type="SUPFAM" id="SSF54427">
    <property type="entry name" value="NTF2-like"/>
    <property type="match status" value="1"/>
</dbReference>
<dbReference type="STRING" id="1156935.QWE_22576"/>
<gene>
    <name evidence="2" type="ORF">QWE_22576</name>
</gene>
<keyword evidence="3" id="KW-1185">Reference proteome</keyword>
<dbReference type="eggNOG" id="COG4538">
    <property type="taxonomic scope" value="Bacteria"/>
</dbReference>
<evidence type="ECO:0000259" key="1">
    <source>
        <dbReference type="Pfam" id="PF12680"/>
    </source>
</evidence>
<dbReference type="Proteomes" id="UP000007123">
    <property type="component" value="Unassembled WGS sequence"/>
</dbReference>
<protein>
    <recommendedName>
        <fullName evidence="1">SnoaL-like domain-containing protein</fullName>
    </recommendedName>
</protein>
<dbReference type="AlphaFoldDB" id="K2P892"/>
<dbReference type="InterPro" id="IPR032710">
    <property type="entry name" value="NTF2-like_dom_sf"/>
</dbReference>
<name>K2P892_9HYPH</name>
<evidence type="ECO:0000313" key="2">
    <source>
        <dbReference type="EMBL" id="EKF57173.1"/>
    </source>
</evidence>
<dbReference type="PATRIC" id="fig|1156935.5.peg.4598"/>
<evidence type="ECO:0000313" key="3">
    <source>
        <dbReference type="Proteomes" id="UP000007123"/>
    </source>
</evidence>
<sequence>MGTLLFRRFLSFFKRIAIFVFEQARRSFATDNERSDPMSNTMTGPVEAYFEGRNARDLARALSGFSETAVVHDESRIHRGPQEIRAWMTETIAAYDDRSELLDVETDGDTFIATARVSGNFPGSPITLRYRFATERSLISSLEIAP</sequence>
<dbReference type="EMBL" id="ALJF01000023">
    <property type="protein sequence ID" value="EKF57173.1"/>
    <property type="molecule type" value="Genomic_DNA"/>
</dbReference>
<organism evidence="2 3">
    <name type="scientific">Agrobacterium albertimagni AOL15</name>
    <dbReference type="NCBI Taxonomy" id="1156935"/>
    <lineage>
        <taxon>Bacteria</taxon>
        <taxon>Pseudomonadati</taxon>
        <taxon>Pseudomonadota</taxon>
        <taxon>Alphaproteobacteria</taxon>
        <taxon>Hyphomicrobiales</taxon>
        <taxon>Rhizobiaceae</taxon>
        <taxon>Rhizobium/Agrobacterium group</taxon>
        <taxon>Agrobacterium</taxon>
    </lineage>
</organism>
<dbReference type="InterPro" id="IPR037401">
    <property type="entry name" value="SnoaL-like"/>
</dbReference>
<dbReference type="Gene3D" id="3.10.450.50">
    <property type="match status" value="1"/>
</dbReference>
<comment type="caution">
    <text evidence="2">The sequence shown here is derived from an EMBL/GenBank/DDBJ whole genome shotgun (WGS) entry which is preliminary data.</text>
</comment>
<proteinExistence type="predicted"/>
<dbReference type="Pfam" id="PF12680">
    <property type="entry name" value="SnoaL_2"/>
    <property type="match status" value="1"/>
</dbReference>
<feature type="domain" description="SnoaL-like" evidence="1">
    <location>
        <begin position="46"/>
        <end position="130"/>
    </location>
</feature>